<comment type="catalytic activity">
    <reaction evidence="6 8">
        <text>beta-D-fructose 1-phosphate + ATP = beta-D-fructose 1,6-bisphosphate + ADP + H(+)</text>
        <dbReference type="Rhea" id="RHEA:14213"/>
        <dbReference type="ChEBI" id="CHEBI:15378"/>
        <dbReference type="ChEBI" id="CHEBI:30616"/>
        <dbReference type="ChEBI" id="CHEBI:32966"/>
        <dbReference type="ChEBI" id="CHEBI:138881"/>
        <dbReference type="ChEBI" id="CHEBI:456216"/>
        <dbReference type="EC" id="2.7.1.56"/>
    </reaction>
</comment>
<evidence type="ECO:0000256" key="6">
    <source>
        <dbReference type="ARBA" id="ARBA00047745"/>
    </source>
</evidence>
<dbReference type="EMBL" id="SGKC01000036">
    <property type="protein sequence ID" value="NEZ93312.1"/>
    <property type="molecule type" value="Genomic_DNA"/>
</dbReference>
<comment type="catalytic activity">
    <reaction evidence="7">
        <text>D-tagatofuranose 6-phosphate + ATP = D-tagatofuranose 1,6-bisphosphate + ADP + H(+)</text>
        <dbReference type="Rhea" id="RHEA:12420"/>
        <dbReference type="ChEBI" id="CHEBI:15378"/>
        <dbReference type="ChEBI" id="CHEBI:30616"/>
        <dbReference type="ChEBI" id="CHEBI:58694"/>
        <dbReference type="ChEBI" id="CHEBI:58695"/>
        <dbReference type="ChEBI" id="CHEBI:456216"/>
        <dbReference type="EC" id="2.7.1.144"/>
    </reaction>
</comment>
<dbReference type="Gene3D" id="3.40.1190.20">
    <property type="match status" value="1"/>
</dbReference>
<evidence type="ECO:0000256" key="7">
    <source>
        <dbReference type="PIRNR" id="PIRNR000535"/>
    </source>
</evidence>
<dbReference type="SUPFAM" id="SSF53613">
    <property type="entry name" value="Ribokinase-like"/>
    <property type="match status" value="1"/>
</dbReference>
<dbReference type="InterPro" id="IPR022463">
    <property type="entry name" value="1-PFruKinase"/>
</dbReference>
<dbReference type="NCBIfam" id="TIGR03168">
    <property type="entry name" value="1-PFK"/>
    <property type="match status" value="1"/>
</dbReference>
<evidence type="ECO:0000313" key="12">
    <source>
        <dbReference type="EMBL" id="QRI55248.1"/>
    </source>
</evidence>
<protein>
    <recommendedName>
        <fullName evidence="7">Tagatose-6-phosphate kinase</fullName>
        <ecNumber evidence="7">2.7.1.144</ecNumber>
    </recommendedName>
</protein>
<dbReference type="GO" id="GO:0008662">
    <property type="term" value="F:1-phosphofructokinase activity"/>
    <property type="evidence" value="ECO:0007669"/>
    <property type="project" value="UniProtKB-UniRule"/>
</dbReference>
<dbReference type="InterPro" id="IPR002173">
    <property type="entry name" value="Carboh/pur_kinase_PfkB_CS"/>
</dbReference>
<dbReference type="InterPro" id="IPR029056">
    <property type="entry name" value="Ribokinase-like"/>
</dbReference>
<reference evidence="10 13" key="2">
    <citation type="submission" date="2019-02" db="EMBL/GenBank/DDBJ databases">
        <title>Genome sequencing of Clostridium botulinum clinical isolates.</title>
        <authorList>
            <person name="Brunt J."/>
            <person name="Van Vliet A.H.M."/>
            <person name="Stringer S.C."/>
            <person name="Grant K.A."/>
            <person name="Carter A.C."/>
            <person name="Peck M.W."/>
        </authorList>
    </citation>
    <scope>NUCLEOTIDE SEQUENCE [LARGE SCALE GENOMIC DNA]</scope>
    <source>
        <strain evidence="10 13">H142660711</strain>
    </source>
</reference>
<dbReference type="EC" id="2.7.1.144" evidence="7"/>
<dbReference type="RefSeq" id="WP_012703907.1">
    <property type="nucleotide sequence ID" value="NZ_CP013246.1"/>
</dbReference>
<dbReference type="GO" id="GO:0005524">
    <property type="term" value="F:ATP binding"/>
    <property type="evidence" value="ECO:0007669"/>
    <property type="project" value="UniProtKB-UniRule"/>
</dbReference>
<evidence type="ECO:0000256" key="5">
    <source>
        <dbReference type="ARBA" id="ARBA00022840"/>
    </source>
</evidence>
<evidence type="ECO:0000256" key="8">
    <source>
        <dbReference type="RuleBase" id="RU369061"/>
    </source>
</evidence>
<name>A0A0A2HAM5_CLOBO</name>
<evidence type="ECO:0000313" key="11">
    <source>
        <dbReference type="EMBL" id="NFG16099.1"/>
    </source>
</evidence>
<dbReference type="GO" id="GO:0005988">
    <property type="term" value="P:lactose metabolic process"/>
    <property type="evidence" value="ECO:0007669"/>
    <property type="project" value="UniProtKB-KW"/>
</dbReference>
<evidence type="ECO:0000313" key="14">
    <source>
        <dbReference type="Proteomes" id="UP000478995"/>
    </source>
</evidence>
<dbReference type="Proteomes" id="UP000473887">
    <property type="component" value="Unassembled WGS sequence"/>
</dbReference>
<dbReference type="Proteomes" id="UP000663464">
    <property type="component" value="Chromosome"/>
</dbReference>
<reference evidence="11 14" key="3">
    <citation type="submission" date="2019-04" db="EMBL/GenBank/DDBJ databases">
        <title>Genome sequencing of Clostridium botulinum Groups I-IV and Clostridium butyricum.</title>
        <authorList>
            <person name="Brunt J."/>
            <person name="Van Vliet A.H.M."/>
            <person name="Stringer S.C."/>
            <person name="Carter A.T."/>
            <person name="Peck M.W."/>
        </authorList>
    </citation>
    <scope>NUCLEOTIDE SEQUENCE [LARGE SCALE GENOMIC DNA]</scope>
    <source>
        <strain evidence="11 14">IFR 18/037</strain>
    </source>
</reference>
<comment type="similarity">
    <text evidence="7">Belongs to the carbohydrate kinase PfkB family. LacC subfamily.</text>
</comment>
<dbReference type="Proteomes" id="UP000478995">
    <property type="component" value="Unassembled WGS sequence"/>
</dbReference>
<organism evidence="11 14">
    <name type="scientific">Clostridium botulinum</name>
    <dbReference type="NCBI Taxonomy" id="1491"/>
    <lineage>
        <taxon>Bacteria</taxon>
        <taxon>Bacillati</taxon>
        <taxon>Bacillota</taxon>
        <taxon>Clostridia</taxon>
        <taxon>Eubacteriales</taxon>
        <taxon>Clostridiaceae</taxon>
        <taxon>Clostridium</taxon>
    </lineage>
</organism>
<dbReference type="NCBIfam" id="TIGR03828">
    <property type="entry name" value="pfkB"/>
    <property type="match status" value="1"/>
</dbReference>
<comment type="function">
    <text evidence="8">Catalyzes the ATP-dependent phosphorylation of fructose-l-phosphate to fructose-l,6-bisphosphate.</text>
</comment>
<comment type="similarity">
    <text evidence="1">Belongs to the carbohydrate kinase pfkB family.</text>
</comment>
<sequence>MIYTITFNPALDYVVKVEDFKTGNLNRTSYEKIYAGGKGINVSIVLNNLDVENIALGYIAGFTGDEIERRVRSFGCKTDFIRLKNGMSRINVKLKSKEESEINGTGPSINTEDLDELFNKLDNLKEGDFLILAGSIPKTLPENIYETIMERLKDKNIKFVVDATGELLLKVLKYKPFLIKPNHHELSELFDVEIKNEEEIIGYSRKLQTMGAENVLISMAGDGAIFISSKGEVIKSSVPKGVLKNSVGAGDSMVAGFILGYLKNNNLENAFKMGLATGSASAFSEGLATKEKVEETLKQIL</sequence>
<evidence type="ECO:0000313" key="15">
    <source>
        <dbReference type="Proteomes" id="UP000663464"/>
    </source>
</evidence>
<proteinExistence type="inferred from homology"/>
<dbReference type="UniPathway" id="UPA00704">
    <property type="reaction ID" value="UER00715"/>
</dbReference>
<dbReference type="GO" id="GO:0009024">
    <property type="term" value="F:tagatose-6-phosphate kinase activity"/>
    <property type="evidence" value="ECO:0007669"/>
    <property type="project" value="UniProtKB-EC"/>
</dbReference>
<evidence type="ECO:0000313" key="10">
    <source>
        <dbReference type="EMBL" id="NEZ93312.1"/>
    </source>
</evidence>
<dbReference type="CDD" id="cd01164">
    <property type="entry name" value="FruK_PfkB_like"/>
    <property type="match status" value="1"/>
</dbReference>
<comment type="pathway">
    <text evidence="7">Carbohydrate metabolism; D-tagatose 6-phosphate degradation; D-glyceraldehyde 3-phosphate and glycerone phosphate from D-tagatose 6-phosphate: step 1/2.</text>
</comment>
<evidence type="ECO:0000256" key="2">
    <source>
        <dbReference type="ARBA" id="ARBA00022679"/>
    </source>
</evidence>
<keyword evidence="2 7" id="KW-0808">Transferase</keyword>
<dbReference type="PANTHER" id="PTHR46566">
    <property type="entry name" value="1-PHOSPHOFRUCTOKINASE-RELATED"/>
    <property type="match status" value="1"/>
</dbReference>
<keyword evidence="5 7" id="KW-0067">ATP-binding</keyword>
<dbReference type="InterPro" id="IPR011611">
    <property type="entry name" value="PfkB_dom"/>
</dbReference>
<dbReference type="AlphaFoldDB" id="A0A0A2HAM5"/>
<keyword evidence="7" id="KW-0423">Lactose metabolism</keyword>
<evidence type="ECO:0000259" key="9">
    <source>
        <dbReference type="Pfam" id="PF00294"/>
    </source>
</evidence>
<feature type="domain" description="Carbohydrate kinase PfkB" evidence="9">
    <location>
        <begin position="12"/>
        <end position="289"/>
    </location>
</feature>
<evidence type="ECO:0000256" key="4">
    <source>
        <dbReference type="ARBA" id="ARBA00022777"/>
    </source>
</evidence>
<evidence type="ECO:0000256" key="3">
    <source>
        <dbReference type="ARBA" id="ARBA00022741"/>
    </source>
</evidence>
<reference evidence="12" key="4">
    <citation type="submission" date="2021-02" db="EMBL/GenBank/DDBJ databases">
        <authorList>
            <person name="Dover N."/>
            <person name="Barash J.R."/>
            <person name="Bell J.M."/>
            <person name="Sylvester M.D."/>
            <person name="Arnon S."/>
        </authorList>
    </citation>
    <scope>NUCLEOTIDE SEQUENCE</scope>
    <source>
        <strain evidence="12">IBCA10-7060</strain>
    </source>
</reference>
<dbReference type="GO" id="GO:2001059">
    <property type="term" value="P:D-tagatose 6-phosphate catabolic process"/>
    <property type="evidence" value="ECO:0007669"/>
    <property type="project" value="UniProtKB-UniPathway"/>
</dbReference>
<keyword evidence="3 7" id="KW-0547">Nucleotide-binding</keyword>
<evidence type="ECO:0000256" key="1">
    <source>
        <dbReference type="ARBA" id="ARBA00005380"/>
    </source>
</evidence>
<dbReference type="FunFam" id="3.40.1190.20:FF:000001">
    <property type="entry name" value="Phosphofructokinase"/>
    <property type="match status" value="1"/>
</dbReference>
<dbReference type="OMA" id="KPYMIKP"/>
<dbReference type="GO" id="GO:0016052">
    <property type="term" value="P:carbohydrate catabolic process"/>
    <property type="evidence" value="ECO:0007669"/>
    <property type="project" value="UniProtKB-ARBA"/>
</dbReference>
<dbReference type="GO" id="GO:0005829">
    <property type="term" value="C:cytosol"/>
    <property type="evidence" value="ECO:0007669"/>
    <property type="project" value="TreeGrafter"/>
</dbReference>
<keyword evidence="4 8" id="KW-0418">Kinase</keyword>
<reference evidence="12 15" key="1">
    <citation type="journal article" date="2014" name="J. Infect. Dis.">
        <title>Molecular characterization of a novel botulinum neurotoxin type H gene.</title>
        <authorList>
            <person name="Dover N."/>
            <person name="Barash J.R."/>
            <person name="Hill K.K."/>
            <person name="Xie G."/>
            <person name="Arnon S.S."/>
        </authorList>
    </citation>
    <scope>NUCLEOTIDE SEQUENCE [LARGE SCALE GENOMIC DNA]</scope>
    <source>
        <strain evidence="12 15">IBCA10-7060</strain>
    </source>
</reference>
<dbReference type="PROSITE" id="PS00584">
    <property type="entry name" value="PFKB_KINASES_2"/>
    <property type="match status" value="1"/>
</dbReference>
<dbReference type="InterPro" id="IPR017583">
    <property type="entry name" value="Tagatose/fructose_Pkinase"/>
</dbReference>
<dbReference type="EMBL" id="CP069280">
    <property type="protein sequence ID" value="QRI55248.1"/>
    <property type="molecule type" value="Genomic_DNA"/>
</dbReference>
<dbReference type="PANTHER" id="PTHR46566:SF1">
    <property type="entry name" value="1-PHOSPHOFRUCTOKINASE"/>
    <property type="match status" value="1"/>
</dbReference>
<dbReference type="GO" id="GO:0044281">
    <property type="term" value="P:small molecule metabolic process"/>
    <property type="evidence" value="ECO:0007669"/>
    <property type="project" value="UniProtKB-ARBA"/>
</dbReference>
<dbReference type="EMBL" id="SWOY01000001">
    <property type="protein sequence ID" value="NFG16099.1"/>
    <property type="molecule type" value="Genomic_DNA"/>
</dbReference>
<evidence type="ECO:0000313" key="13">
    <source>
        <dbReference type="Proteomes" id="UP000473887"/>
    </source>
</evidence>
<dbReference type="PIRSF" id="PIRSF000535">
    <property type="entry name" value="1PFK/6PFK/LacC"/>
    <property type="match status" value="1"/>
</dbReference>
<gene>
    <name evidence="11" type="primary">pfkB</name>
    <name evidence="10" type="ORF">EXM69_15510</name>
    <name evidence="11" type="ORF">FC794_04660</name>
    <name evidence="12" type="ORF">JQS73_09185</name>
</gene>
<dbReference type="Pfam" id="PF00294">
    <property type="entry name" value="PfkB"/>
    <property type="match status" value="1"/>
</dbReference>
<accession>A0A0A2HAM5</accession>